<dbReference type="EMBL" id="JH711579">
    <property type="protein sequence ID" value="EIW80598.1"/>
    <property type="molecule type" value="Genomic_DNA"/>
</dbReference>
<dbReference type="SUPFAM" id="SSF52047">
    <property type="entry name" value="RNI-like"/>
    <property type="match status" value="1"/>
</dbReference>
<gene>
    <name evidence="1" type="ORF">CONPUDRAFT_144627</name>
</gene>
<dbReference type="Proteomes" id="UP000053558">
    <property type="component" value="Unassembled WGS sequence"/>
</dbReference>
<dbReference type="GeneID" id="19201966"/>
<name>A0A5M3MN48_CONPW</name>
<accession>A0A5M3MN48</accession>
<protein>
    <recommendedName>
        <fullName evidence="3">F-box domain-containing protein</fullName>
    </recommendedName>
</protein>
<comment type="caution">
    <text evidence="1">The sequence shown here is derived from an EMBL/GenBank/DDBJ whole genome shotgun (WGS) entry which is preliminary data.</text>
</comment>
<evidence type="ECO:0008006" key="3">
    <source>
        <dbReference type="Google" id="ProtNLM"/>
    </source>
</evidence>
<dbReference type="KEGG" id="cput:CONPUDRAFT_144627"/>
<dbReference type="RefSeq" id="XP_007769515.1">
    <property type="nucleotide sequence ID" value="XM_007771325.1"/>
</dbReference>
<dbReference type="InterPro" id="IPR032675">
    <property type="entry name" value="LRR_dom_sf"/>
</dbReference>
<dbReference type="OrthoDB" id="3031760at2759"/>
<sequence length="575" mass="64671">MHRCLRLIEVVAIICQDLDDKKSLAWLAQVSQNLKEPALDALYADIENIVDLLRSFPSHVLSLEEHPPNKPILLARQQPARADRDKVLSYTSRVRCLNEQVFGSESAVPPPETADAMCEWIRPTSFLFPKLRKVCISLQHVGYYHFVTTFITGPSLLHLELDECYKPLLFRCAPNLASMCPSLETLIITCDIHQTDDEDNVNIHIPAALENLRGWPNLRSINYGPLDCDSLVYLSRLPTLRSLTIPVTRYSSWINSPTCGYFGSLDHLTLKVADYQVGVIAVMKLFSRSDGLRARLRSLRLHVLMCQSDEVLLSTPSPLAPITAALATYLCRTTLKEFFVSQHNSPDVGIATAFIDHFQSLFPLTSFTALTHLTTRDYGNGWGDTFQLTESKLLELLRHWPALEIIDCATQSISLSGIIAILRLCPRIRSVMVSATFCLDDVLEYLFGEEWSPGMPLTFIDIPCHNTSLTDAKLKFQPHDVVSPGAVQTVAIFFSRVAPNLAPSVRCGSLAYTVQQDFWDAVYAVMAPLRSGLWDGFHNALLPLTQTLYLRFCCCKRCHNFEECLMTNLRCSRCL</sequence>
<proteinExistence type="predicted"/>
<organism evidence="1 2">
    <name type="scientific">Coniophora puteana (strain RWD-64-598)</name>
    <name type="common">Brown rot fungus</name>
    <dbReference type="NCBI Taxonomy" id="741705"/>
    <lineage>
        <taxon>Eukaryota</taxon>
        <taxon>Fungi</taxon>
        <taxon>Dikarya</taxon>
        <taxon>Basidiomycota</taxon>
        <taxon>Agaricomycotina</taxon>
        <taxon>Agaricomycetes</taxon>
        <taxon>Agaricomycetidae</taxon>
        <taxon>Boletales</taxon>
        <taxon>Coniophorineae</taxon>
        <taxon>Coniophoraceae</taxon>
        <taxon>Coniophora</taxon>
    </lineage>
</organism>
<reference evidence="2" key="1">
    <citation type="journal article" date="2012" name="Science">
        <title>The Paleozoic origin of enzymatic lignin decomposition reconstructed from 31 fungal genomes.</title>
        <authorList>
            <person name="Floudas D."/>
            <person name="Binder M."/>
            <person name="Riley R."/>
            <person name="Barry K."/>
            <person name="Blanchette R.A."/>
            <person name="Henrissat B."/>
            <person name="Martinez A.T."/>
            <person name="Otillar R."/>
            <person name="Spatafora J.W."/>
            <person name="Yadav J.S."/>
            <person name="Aerts A."/>
            <person name="Benoit I."/>
            <person name="Boyd A."/>
            <person name="Carlson A."/>
            <person name="Copeland A."/>
            <person name="Coutinho P.M."/>
            <person name="de Vries R.P."/>
            <person name="Ferreira P."/>
            <person name="Findley K."/>
            <person name="Foster B."/>
            <person name="Gaskell J."/>
            <person name="Glotzer D."/>
            <person name="Gorecki P."/>
            <person name="Heitman J."/>
            <person name="Hesse C."/>
            <person name="Hori C."/>
            <person name="Igarashi K."/>
            <person name="Jurgens J.A."/>
            <person name="Kallen N."/>
            <person name="Kersten P."/>
            <person name="Kohler A."/>
            <person name="Kuees U."/>
            <person name="Kumar T.K.A."/>
            <person name="Kuo A."/>
            <person name="LaButti K."/>
            <person name="Larrondo L.F."/>
            <person name="Lindquist E."/>
            <person name="Ling A."/>
            <person name="Lombard V."/>
            <person name="Lucas S."/>
            <person name="Lundell T."/>
            <person name="Martin R."/>
            <person name="McLaughlin D.J."/>
            <person name="Morgenstern I."/>
            <person name="Morin E."/>
            <person name="Murat C."/>
            <person name="Nagy L.G."/>
            <person name="Nolan M."/>
            <person name="Ohm R.A."/>
            <person name="Patyshakuliyeva A."/>
            <person name="Rokas A."/>
            <person name="Ruiz-Duenas F.J."/>
            <person name="Sabat G."/>
            <person name="Salamov A."/>
            <person name="Samejima M."/>
            <person name="Schmutz J."/>
            <person name="Slot J.C."/>
            <person name="St John F."/>
            <person name="Stenlid J."/>
            <person name="Sun H."/>
            <person name="Sun S."/>
            <person name="Syed K."/>
            <person name="Tsang A."/>
            <person name="Wiebenga A."/>
            <person name="Young D."/>
            <person name="Pisabarro A."/>
            <person name="Eastwood D.C."/>
            <person name="Martin F."/>
            <person name="Cullen D."/>
            <person name="Grigoriev I.V."/>
            <person name="Hibbett D.S."/>
        </authorList>
    </citation>
    <scope>NUCLEOTIDE SEQUENCE [LARGE SCALE GENOMIC DNA]</scope>
    <source>
        <strain evidence="2">RWD-64-598 SS2</strain>
    </source>
</reference>
<dbReference type="AlphaFoldDB" id="A0A5M3MN48"/>
<evidence type="ECO:0000313" key="2">
    <source>
        <dbReference type="Proteomes" id="UP000053558"/>
    </source>
</evidence>
<evidence type="ECO:0000313" key="1">
    <source>
        <dbReference type="EMBL" id="EIW80598.1"/>
    </source>
</evidence>
<dbReference type="Gene3D" id="3.80.10.10">
    <property type="entry name" value="Ribonuclease Inhibitor"/>
    <property type="match status" value="1"/>
</dbReference>
<keyword evidence="2" id="KW-1185">Reference proteome</keyword>